<dbReference type="EMBL" id="LGIY01000002">
    <property type="protein sequence ID" value="POE44142.1"/>
    <property type="molecule type" value="Genomic_DNA"/>
</dbReference>
<keyword evidence="2" id="KW-0547">Nucleotide-binding</keyword>
<feature type="domain" description="ABC transporter" evidence="1">
    <location>
        <begin position="11"/>
        <end position="49"/>
    </location>
</feature>
<dbReference type="GO" id="GO:0005524">
    <property type="term" value="F:ATP binding"/>
    <property type="evidence" value="ECO:0007669"/>
    <property type="project" value="UniProtKB-KW"/>
</dbReference>
<protein>
    <submittedName>
        <fullName evidence="2">Sugar ABC transporter ATP-binding protein</fullName>
    </submittedName>
</protein>
<gene>
    <name evidence="2" type="ORF">ACX51_02150</name>
</gene>
<accession>A0ABD6W4E0</accession>
<dbReference type="InterPro" id="IPR027417">
    <property type="entry name" value="P-loop_NTPase"/>
</dbReference>
<evidence type="ECO:0000259" key="1">
    <source>
        <dbReference type="Pfam" id="PF00005"/>
    </source>
</evidence>
<dbReference type="PANTHER" id="PTHR43875">
    <property type="entry name" value="MALTODEXTRIN IMPORT ATP-BINDING PROTEIN MSMX"/>
    <property type="match status" value="1"/>
</dbReference>
<dbReference type="InterPro" id="IPR003439">
    <property type="entry name" value="ABC_transporter-like_ATP-bd"/>
</dbReference>
<dbReference type="Pfam" id="PF00005">
    <property type="entry name" value="ABC_tran"/>
    <property type="match status" value="1"/>
</dbReference>
<name>A0ABD6W4E0_LACPA</name>
<comment type="caution">
    <text evidence="2">The sequence shown here is derived from an EMBL/GenBank/DDBJ whole genome shotgun (WGS) entry which is preliminary data.</text>
</comment>
<evidence type="ECO:0000313" key="3">
    <source>
        <dbReference type="Proteomes" id="UP000237433"/>
    </source>
</evidence>
<dbReference type="SUPFAM" id="SSF52540">
    <property type="entry name" value="P-loop containing nucleoside triphosphate hydrolases"/>
    <property type="match status" value="1"/>
</dbReference>
<dbReference type="PANTHER" id="PTHR43875:SF1">
    <property type="entry name" value="OSMOPROTECTIVE COMPOUNDS UPTAKE ATP-BINDING PROTEIN GGTA"/>
    <property type="match status" value="1"/>
</dbReference>
<sequence length="65" mass="7331">MSGRLAAADILGLTEFLAHKPADLSDSQRQRVALGRAMVRDAPIFLIDERFPIWRTIAPARHYDL</sequence>
<evidence type="ECO:0000313" key="2">
    <source>
        <dbReference type="EMBL" id="POE44142.1"/>
    </source>
</evidence>
<reference evidence="2 3" key="1">
    <citation type="journal article" date="2015" name="J. Am. Soc. Brew. Chem.">
        <title>Dissolved carbon dioxide selects for lactic acid bacteria able to grow in and spoil packaged beer.</title>
        <authorList>
            <person name="Bergsveinson J."/>
            <person name="Redekop A."/>
            <person name="Zoerb S."/>
            <person name="Ziola B."/>
        </authorList>
    </citation>
    <scope>NUCLEOTIDE SEQUENCE [LARGE SCALE GENOMIC DNA]</scope>
    <source>
        <strain evidence="2 3">CCC B1205</strain>
    </source>
</reference>
<dbReference type="Proteomes" id="UP000237433">
    <property type="component" value="Unassembled WGS sequence"/>
</dbReference>
<organism evidence="2 3">
    <name type="scientific">Lacticaseibacillus paracasei</name>
    <name type="common">Lactobacillus paracasei</name>
    <dbReference type="NCBI Taxonomy" id="1597"/>
    <lineage>
        <taxon>Bacteria</taxon>
        <taxon>Bacillati</taxon>
        <taxon>Bacillota</taxon>
        <taxon>Bacilli</taxon>
        <taxon>Lactobacillales</taxon>
        <taxon>Lactobacillaceae</taxon>
        <taxon>Lacticaseibacillus</taxon>
    </lineage>
</organism>
<dbReference type="Gene3D" id="3.40.50.300">
    <property type="entry name" value="P-loop containing nucleotide triphosphate hydrolases"/>
    <property type="match status" value="1"/>
</dbReference>
<keyword evidence="2" id="KW-0067">ATP-binding</keyword>
<dbReference type="InterPro" id="IPR047641">
    <property type="entry name" value="ABC_transpr_MalK/UgpC-like"/>
</dbReference>
<dbReference type="AlphaFoldDB" id="A0ABD6W4E0"/>
<proteinExistence type="predicted"/>